<keyword evidence="1" id="KW-0732">Signal</keyword>
<reference evidence="2" key="3">
    <citation type="journal article" date="2019" name="G3 (Bethesda)">
        <title>Hybrid Assembly of the Genome of the Entomopathogenic Nematode Steinernema carpocapsae Identifies the X-Chromosome.</title>
        <authorList>
            <person name="Serra L."/>
            <person name="Macchietto M."/>
            <person name="Macias-Munoz A."/>
            <person name="McGill C.J."/>
            <person name="Rodriguez I.M."/>
            <person name="Rodriguez B."/>
            <person name="Murad R."/>
            <person name="Mortazavi A."/>
        </authorList>
    </citation>
    <scope>NUCLEOTIDE SEQUENCE</scope>
    <source>
        <strain evidence="2">ALL</strain>
    </source>
</reference>
<dbReference type="EMBL" id="AZBU02000004">
    <property type="protein sequence ID" value="TKR81389.1"/>
    <property type="molecule type" value="Genomic_DNA"/>
</dbReference>
<gene>
    <name evidence="2" type="ORF">L596_015265</name>
</gene>
<evidence type="ECO:0000313" key="2">
    <source>
        <dbReference type="EMBL" id="TKR81389.1"/>
    </source>
</evidence>
<proteinExistence type="predicted"/>
<comment type="caution">
    <text evidence="2">The sequence shown here is derived from an EMBL/GenBank/DDBJ whole genome shotgun (WGS) entry which is preliminary data.</text>
</comment>
<feature type="chain" id="PRO_5020516454" description="Secreted protein" evidence="1">
    <location>
        <begin position="26"/>
        <end position="107"/>
    </location>
</feature>
<reference evidence="2" key="1">
    <citation type="submission" date="2013-11" db="EMBL/GenBank/DDBJ databases">
        <authorList>
            <person name="Sternberg P."/>
            <person name="Dillman A."/>
            <person name="Macchietto M."/>
        </authorList>
    </citation>
    <scope>NUCLEOTIDE SEQUENCE</scope>
    <source>
        <strain evidence="2">ALL</strain>
    </source>
</reference>
<feature type="signal peptide" evidence="1">
    <location>
        <begin position="1"/>
        <end position="25"/>
    </location>
</feature>
<protein>
    <recommendedName>
        <fullName evidence="3">Secreted protein</fullName>
    </recommendedName>
</protein>
<dbReference type="AlphaFoldDB" id="A0A4U5NEH4"/>
<evidence type="ECO:0008006" key="3">
    <source>
        <dbReference type="Google" id="ProtNLM"/>
    </source>
</evidence>
<sequence length="107" mass="12425">MQSHQQLLHSLFVFLVWSTTVCVAGQRTRSGFSRRDRARRFSECWRFTTEIWLLFVLKAFSGAKNVMGGLASYDRKTLKIQNTKPPLARSRCKNPDRVLRLVAHKTL</sequence>
<reference evidence="2" key="2">
    <citation type="journal article" date="2015" name="Genome Biol.">
        <title>Comparative genomics of Steinernema reveals deeply conserved gene regulatory networks.</title>
        <authorList>
            <person name="Dillman A.R."/>
            <person name="Macchietto M."/>
            <person name="Porter C.F."/>
            <person name="Rogers A."/>
            <person name="Williams B."/>
            <person name="Antoshechkin I."/>
            <person name="Lee M.M."/>
            <person name="Goodwin Z."/>
            <person name="Lu X."/>
            <person name="Lewis E.E."/>
            <person name="Goodrich-Blair H."/>
            <person name="Stock S.P."/>
            <person name="Adams B.J."/>
            <person name="Sternberg P.W."/>
            <person name="Mortazavi A."/>
        </authorList>
    </citation>
    <scope>NUCLEOTIDE SEQUENCE [LARGE SCALE GENOMIC DNA]</scope>
    <source>
        <strain evidence="2">ALL</strain>
    </source>
</reference>
<name>A0A4U5NEH4_STECR</name>
<accession>A0A4U5NEH4</accession>
<organism evidence="2">
    <name type="scientific">Steinernema carpocapsae</name>
    <name type="common">Entomopathogenic nematode</name>
    <dbReference type="NCBI Taxonomy" id="34508"/>
    <lineage>
        <taxon>Eukaryota</taxon>
        <taxon>Metazoa</taxon>
        <taxon>Ecdysozoa</taxon>
        <taxon>Nematoda</taxon>
        <taxon>Chromadorea</taxon>
        <taxon>Rhabditida</taxon>
        <taxon>Tylenchina</taxon>
        <taxon>Panagrolaimomorpha</taxon>
        <taxon>Strongyloidoidea</taxon>
        <taxon>Steinernematidae</taxon>
        <taxon>Steinernema</taxon>
    </lineage>
</organism>
<evidence type="ECO:0000256" key="1">
    <source>
        <dbReference type="SAM" id="SignalP"/>
    </source>
</evidence>